<gene>
    <name evidence="11" type="primary">cimA</name>
    <name evidence="11" type="ORF">M1843_19925</name>
</gene>
<name>A0ABT0J937_9MICO</name>
<evidence type="ECO:0000256" key="2">
    <source>
        <dbReference type="ARBA" id="ARBA00006154"/>
    </source>
</evidence>
<dbReference type="PROSITE" id="PS50991">
    <property type="entry name" value="PYR_CT"/>
    <property type="match status" value="1"/>
</dbReference>
<comment type="caution">
    <text evidence="11">The sequence shown here is derived from an EMBL/GenBank/DDBJ whole genome shotgun (WGS) entry which is preliminary data.</text>
</comment>
<evidence type="ECO:0000256" key="4">
    <source>
        <dbReference type="ARBA" id="ARBA00022624"/>
    </source>
</evidence>
<sequence>MTATPFHVYDTTLRDGAQQEGMNLSVADKLAIAPLLDELGVGFIEGGWPGAVPKDTEFFRRAAKELRFSNAVLAAFGSTRKAGTRAWDDPQVRALVDSEAPVVTLVAKSDVRHVERALRTTPEEGLAMISDTVAFLVGEGRRVVVDAEHFFDGYRSDPAYSLAAAEAAFAAGAEVVTLCDTNGGMLPHWVTDVVTEVRESLGVPHGRDAVAGDRLLGMHAHNDSGCAVANTLAAVAAGCAHVQGTVNGYGERTGNVDLVTVVANLELKHGLRTLAGGGLEEATRIAHAVAEITNISPYARQPYVGASAFAHKAGLHASAIKVDPDLYQHIDPTAVGNDMRMLVSDMAGRASIELKGRELGYDLSGQGDLLTRVTTRVKDAEARGYTYDAADASFELLLREELTGTRQTYFRVESWRTIVETVAGAPGHDTAHDAASRDADAVAEATVKLHAGGERVVETGEGNGPVNALDQALRSALTRVYPAIEKFELIDFKVRILDAQQGTDATTRVLVETTDGQHSWSTVGVGPNVIEAAWESLIDAYVYGLLHAGAEPR</sequence>
<keyword evidence="12" id="KW-1185">Reference proteome</keyword>
<organism evidence="11 12">
    <name type="scientific">Isoptericola peretonis</name>
    <dbReference type="NCBI Taxonomy" id="2918523"/>
    <lineage>
        <taxon>Bacteria</taxon>
        <taxon>Bacillati</taxon>
        <taxon>Actinomycetota</taxon>
        <taxon>Actinomycetes</taxon>
        <taxon>Micrococcales</taxon>
        <taxon>Promicromonosporaceae</taxon>
        <taxon>Isoptericola</taxon>
    </lineage>
</organism>
<dbReference type="InterPro" id="IPR054691">
    <property type="entry name" value="LeuA/HCS_post-cat"/>
</dbReference>
<accession>A0ABT0J937</accession>
<dbReference type="EMBL" id="JALQCY010000008">
    <property type="protein sequence ID" value="MCK9796016.1"/>
    <property type="molecule type" value="Genomic_DNA"/>
</dbReference>
<keyword evidence="11" id="KW-0012">Acyltransferase</keyword>
<dbReference type="InterPro" id="IPR002034">
    <property type="entry name" value="AIPM/Hcit_synth_CS"/>
</dbReference>
<dbReference type="InterPro" id="IPR000891">
    <property type="entry name" value="PYR_CT"/>
</dbReference>
<comment type="pathway">
    <text evidence="1">Amino-acid biosynthesis; L-isoleucine biosynthesis; 2-oxobutanoate from pyruvate: step 1/3.</text>
</comment>
<evidence type="ECO:0000256" key="7">
    <source>
        <dbReference type="ARBA" id="ARBA00048263"/>
    </source>
</evidence>
<evidence type="ECO:0000313" key="12">
    <source>
        <dbReference type="Proteomes" id="UP001651050"/>
    </source>
</evidence>
<dbReference type="Gene3D" id="1.10.238.260">
    <property type="match status" value="1"/>
</dbReference>
<evidence type="ECO:0000256" key="3">
    <source>
        <dbReference type="ARBA" id="ARBA00022605"/>
    </source>
</evidence>
<dbReference type="Pfam" id="PF00682">
    <property type="entry name" value="HMGL-like"/>
    <property type="match status" value="1"/>
</dbReference>
<dbReference type="Pfam" id="PF22617">
    <property type="entry name" value="HCS_D2"/>
    <property type="match status" value="1"/>
</dbReference>
<dbReference type="SUPFAM" id="SSF110921">
    <property type="entry name" value="2-isopropylmalate synthase LeuA, allosteric (dimerisation) domain"/>
    <property type="match status" value="1"/>
</dbReference>
<evidence type="ECO:0000256" key="9">
    <source>
        <dbReference type="RuleBase" id="RU003523"/>
    </source>
</evidence>
<dbReference type="PROSITE" id="PS00816">
    <property type="entry name" value="AIPM_HOMOCIT_SYNTH_2"/>
    <property type="match status" value="1"/>
</dbReference>
<keyword evidence="6" id="KW-0100">Branched-chain amino acid biosynthesis</keyword>
<protein>
    <recommendedName>
        <fullName evidence="8">Citramalate synthase</fullName>
        <ecNumber evidence="8">2.3.3.21</ecNumber>
    </recommendedName>
</protein>
<dbReference type="InterPro" id="IPR013709">
    <property type="entry name" value="2-isopropylmalate_synth_dimer"/>
</dbReference>
<dbReference type="GO" id="GO:0016746">
    <property type="term" value="F:acyltransferase activity"/>
    <property type="evidence" value="ECO:0007669"/>
    <property type="project" value="UniProtKB-KW"/>
</dbReference>
<dbReference type="EC" id="2.3.3.21" evidence="8"/>
<reference evidence="11 12" key="1">
    <citation type="submission" date="2022-02" db="EMBL/GenBank/DDBJ databases">
        <title>The car tank lid bacteriome: a reservoir of bacteria with potential in bioremediation of fuel.</title>
        <authorList>
            <person name="Vidal-Verdu A."/>
            <person name="Gomez-Martinez D."/>
            <person name="Latorre-Perez A."/>
            <person name="Pereto J."/>
            <person name="Porcar M."/>
        </authorList>
    </citation>
    <scope>NUCLEOTIDE SEQUENCE [LARGE SCALE GENOMIC DNA]</scope>
    <source>
        <strain evidence="11 12">4D.3</strain>
    </source>
</reference>
<dbReference type="RefSeq" id="WP_416345871.1">
    <property type="nucleotide sequence ID" value="NZ_JALQCY010000008.1"/>
</dbReference>
<comment type="catalytic activity">
    <reaction evidence="7">
        <text>pyruvate + acetyl-CoA + H2O = (3R)-citramalate + CoA + H(+)</text>
        <dbReference type="Rhea" id="RHEA:19045"/>
        <dbReference type="ChEBI" id="CHEBI:15361"/>
        <dbReference type="ChEBI" id="CHEBI:15377"/>
        <dbReference type="ChEBI" id="CHEBI:15378"/>
        <dbReference type="ChEBI" id="CHEBI:30934"/>
        <dbReference type="ChEBI" id="CHEBI:57287"/>
        <dbReference type="ChEBI" id="CHEBI:57288"/>
        <dbReference type="EC" id="2.3.3.21"/>
    </reaction>
</comment>
<dbReference type="PROSITE" id="PS00815">
    <property type="entry name" value="AIPM_HOMOCIT_SYNTH_1"/>
    <property type="match status" value="1"/>
</dbReference>
<dbReference type="Gene3D" id="3.20.20.70">
    <property type="entry name" value="Aldolase class I"/>
    <property type="match status" value="1"/>
</dbReference>
<proteinExistence type="inferred from homology"/>
<dbReference type="Pfam" id="PF08502">
    <property type="entry name" value="LeuA_dimer"/>
    <property type="match status" value="1"/>
</dbReference>
<dbReference type="Proteomes" id="UP001651050">
    <property type="component" value="Unassembled WGS sequence"/>
</dbReference>
<dbReference type="InterPro" id="IPR005675">
    <property type="entry name" value="Citramal_synthase"/>
</dbReference>
<evidence type="ECO:0000256" key="6">
    <source>
        <dbReference type="ARBA" id="ARBA00023304"/>
    </source>
</evidence>
<evidence type="ECO:0000256" key="8">
    <source>
        <dbReference type="NCBIfam" id="TIGR00977"/>
    </source>
</evidence>
<dbReference type="InterPro" id="IPR036230">
    <property type="entry name" value="LeuA_allosteric_dom_sf"/>
</dbReference>
<feature type="domain" description="Pyruvate carboxyltransferase" evidence="10">
    <location>
        <begin position="6"/>
        <end position="283"/>
    </location>
</feature>
<keyword evidence="3" id="KW-0028">Amino-acid biosynthesis</keyword>
<keyword evidence="4" id="KW-0412">Isoleucine biosynthesis</keyword>
<dbReference type="InterPro" id="IPR013785">
    <property type="entry name" value="Aldolase_TIM"/>
</dbReference>
<dbReference type="SMART" id="SM00917">
    <property type="entry name" value="LeuA_dimer"/>
    <property type="match status" value="1"/>
</dbReference>
<comment type="similarity">
    <text evidence="2 9">Belongs to the alpha-IPM synthase/homocitrate synthase family.</text>
</comment>
<dbReference type="CDD" id="cd07941">
    <property type="entry name" value="DRE_TIM_LeuA3"/>
    <property type="match status" value="1"/>
</dbReference>
<evidence type="ECO:0000256" key="5">
    <source>
        <dbReference type="ARBA" id="ARBA00022679"/>
    </source>
</evidence>
<dbReference type="PANTHER" id="PTHR43538">
    <property type="entry name" value="ALPHA-IPM SYNTHASE/HOMOCITRATE SYNTHASE"/>
    <property type="match status" value="1"/>
</dbReference>
<evidence type="ECO:0000313" key="11">
    <source>
        <dbReference type="EMBL" id="MCK9796016.1"/>
    </source>
</evidence>
<dbReference type="NCBIfam" id="TIGR00977">
    <property type="entry name" value="citramal_synth"/>
    <property type="match status" value="1"/>
</dbReference>
<evidence type="ECO:0000256" key="1">
    <source>
        <dbReference type="ARBA" id="ARBA00004743"/>
    </source>
</evidence>
<evidence type="ECO:0000259" key="10">
    <source>
        <dbReference type="PROSITE" id="PS50991"/>
    </source>
</evidence>
<dbReference type="SUPFAM" id="SSF51569">
    <property type="entry name" value="Aldolase"/>
    <property type="match status" value="1"/>
</dbReference>
<keyword evidence="5 9" id="KW-0808">Transferase</keyword>
<dbReference type="PANTHER" id="PTHR43538:SF1">
    <property type="entry name" value="(R)-CITRAMALATE SYNTHASE"/>
    <property type="match status" value="1"/>
</dbReference>
<dbReference type="Gene3D" id="3.30.160.270">
    <property type="match status" value="1"/>
</dbReference>